<keyword evidence="1" id="KW-0472">Membrane</keyword>
<evidence type="ECO:0000313" key="3">
    <source>
        <dbReference type="Proteomes" id="UP000273898"/>
    </source>
</evidence>
<protein>
    <submittedName>
        <fullName evidence="2">Uncharacterized protein</fullName>
    </submittedName>
</protein>
<feature type="transmembrane region" description="Helical" evidence="1">
    <location>
        <begin position="24"/>
        <end position="43"/>
    </location>
</feature>
<comment type="caution">
    <text evidence="2">The sequence shown here is derived from an EMBL/GenBank/DDBJ whole genome shotgun (WGS) entry which is preliminary data.</text>
</comment>
<keyword evidence="1" id="KW-0812">Transmembrane</keyword>
<evidence type="ECO:0000313" key="2">
    <source>
        <dbReference type="EMBL" id="RLJ77010.1"/>
    </source>
</evidence>
<organism evidence="2 3">
    <name type="scientific">Pedobacter alluvionis</name>
    <dbReference type="NCBI Taxonomy" id="475253"/>
    <lineage>
        <taxon>Bacteria</taxon>
        <taxon>Pseudomonadati</taxon>
        <taxon>Bacteroidota</taxon>
        <taxon>Sphingobacteriia</taxon>
        <taxon>Sphingobacteriales</taxon>
        <taxon>Sphingobacteriaceae</taxon>
        <taxon>Pedobacter</taxon>
    </lineage>
</organism>
<dbReference type="EMBL" id="RCCK01000011">
    <property type="protein sequence ID" value="RLJ77010.1"/>
    <property type="molecule type" value="Genomic_DNA"/>
</dbReference>
<dbReference type="RefSeq" id="WP_166792115.1">
    <property type="nucleotide sequence ID" value="NZ_RCCK01000011.1"/>
</dbReference>
<gene>
    <name evidence="2" type="ORF">BCL90_2070</name>
</gene>
<evidence type="ECO:0000256" key="1">
    <source>
        <dbReference type="SAM" id="Phobius"/>
    </source>
</evidence>
<name>A0A497Y430_9SPHI</name>
<keyword evidence="1" id="KW-1133">Transmembrane helix</keyword>
<sequence>MKNLELERFDVKEMDAKEMVEKNGGMLGLLTLPITGWISGFIYEKALQAIKSHG</sequence>
<proteinExistence type="predicted"/>
<reference evidence="2 3" key="1">
    <citation type="submission" date="2018-10" db="EMBL/GenBank/DDBJ databases">
        <title>Genomic Encyclopedia of Archaeal and Bacterial Type Strains, Phase II (KMG-II): from individual species to whole genera.</title>
        <authorList>
            <person name="Goeker M."/>
        </authorList>
    </citation>
    <scope>NUCLEOTIDE SEQUENCE [LARGE SCALE GENOMIC DNA]</scope>
    <source>
        <strain evidence="2 3">DSM 19624</strain>
    </source>
</reference>
<dbReference type="Proteomes" id="UP000273898">
    <property type="component" value="Unassembled WGS sequence"/>
</dbReference>
<accession>A0A497Y430</accession>
<dbReference type="AlphaFoldDB" id="A0A497Y430"/>